<feature type="domain" description="C2H2-type" evidence="8">
    <location>
        <begin position="136"/>
        <end position="163"/>
    </location>
</feature>
<gene>
    <name evidence="9" type="ORF">HPB52_019085</name>
</gene>
<evidence type="ECO:0000256" key="2">
    <source>
        <dbReference type="ARBA" id="ARBA00022723"/>
    </source>
</evidence>
<dbReference type="PANTHER" id="PTHR16515">
    <property type="entry name" value="PR DOMAIN ZINC FINGER PROTEIN"/>
    <property type="match status" value="1"/>
</dbReference>
<keyword evidence="10" id="KW-1185">Reference proteome</keyword>
<evidence type="ECO:0000313" key="10">
    <source>
        <dbReference type="Proteomes" id="UP000821837"/>
    </source>
</evidence>
<protein>
    <recommendedName>
        <fullName evidence="8">C2H2-type domain-containing protein</fullName>
    </recommendedName>
</protein>
<comment type="subcellular location">
    <subcellularLocation>
        <location evidence="1">Nucleus</location>
    </subcellularLocation>
</comment>
<keyword evidence="6" id="KW-0539">Nucleus</keyword>
<dbReference type="InterPro" id="IPR050331">
    <property type="entry name" value="Zinc_finger"/>
</dbReference>
<keyword evidence="3" id="KW-0677">Repeat</keyword>
<name>A0A9D4T486_RHISA</name>
<dbReference type="InterPro" id="IPR036236">
    <property type="entry name" value="Znf_C2H2_sf"/>
</dbReference>
<evidence type="ECO:0000256" key="6">
    <source>
        <dbReference type="ARBA" id="ARBA00023242"/>
    </source>
</evidence>
<evidence type="ECO:0000256" key="5">
    <source>
        <dbReference type="ARBA" id="ARBA00022833"/>
    </source>
</evidence>
<reference evidence="9" key="2">
    <citation type="submission" date="2021-09" db="EMBL/GenBank/DDBJ databases">
        <authorList>
            <person name="Jia N."/>
            <person name="Wang J."/>
            <person name="Shi W."/>
            <person name="Du L."/>
            <person name="Sun Y."/>
            <person name="Zhan W."/>
            <person name="Jiang J."/>
            <person name="Wang Q."/>
            <person name="Zhang B."/>
            <person name="Ji P."/>
            <person name="Sakyi L.B."/>
            <person name="Cui X."/>
            <person name="Yuan T."/>
            <person name="Jiang B."/>
            <person name="Yang W."/>
            <person name="Lam T.T.-Y."/>
            <person name="Chang Q."/>
            <person name="Ding S."/>
            <person name="Wang X."/>
            <person name="Zhu J."/>
            <person name="Ruan X."/>
            <person name="Zhao L."/>
            <person name="Wei J."/>
            <person name="Que T."/>
            <person name="Du C."/>
            <person name="Cheng J."/>
            <person name="Dai P."/>
            <person name="Han X."/>
            <person name="Huang E."/>
            <person name="Gao Y."/>
            <person name="Liu J."/>
            <person name="Shao H."/>
            <person name="Ye R."/>
            <person name="Li L."/>
            <person name="Wei W."/>
            <person name="Wang X."/>
            <person name="Wang C."/>
            <person name="Huo Q."/>
            <person name="Li W."/>
            <person name="Guo W."/>
            <person name="Chen H."/>
            <person name="Chen S."/>
            <person name="Zhou L."/>
            <person name="Zhou L."/>
            <person name="Ni X."/>
            <person name="Tian J."/>
            <person name="Zhou Y."/>
            <person name="Sheng Y."/>
            <person name="Liu T."/>
            <person name="Pan Y."/>
            <person name="Xia L."/>
            <person name="Li J."/>
            <person name="Zhao F."/>
            <person name="Cao W."/>
        </authorList>
    </citation>
    <scope>NUCLEOTIDE SEQUENCE</scope>
    <source>
        <strain evidence="9">Rsan-2018</strain>
        <tissue evidence="9">Larvae</tissue>
    </source>
</reference>
<dbReference type="PROSITE" id="PS00028">
    <property type="entry name" value="ZINC_FINGER_C2H2_1"/>
    <property type="match status" value="3"/>
</dbReference>
<evidence type="ECO:0000256" key="3">
    <source>
        <dbReference type="ARBA" id="ARBA00022737"/>
    </source>
</evidence>
<organism evidence="9 10">
    <name type="scientific">Rhipicephalus sanguineus</name>
    <name type="common">Brown dog tick</name>
    <name type="synonym">Ixodes sanguineus</name>
    <dbReference type="NCBI Taxonomy" id="34632"/>
    <lineage>
        <taxon>Eukaryota</taxon>
        <taxon>Metazoa</taxon>
        <taxon>Ecdysozoa</taxon>
        <taxon>Arthropoda</taxon>
        <taxon>Chelicerata</taxon>
        <taxon>Arachnida</taxon>
        <taxon>Acari</taxon>
        <taxon>Parasitiformes</taxon>
        <taxon>Ixodida</taxon>
        <taxon>Ixodoidea</taxon>
        <taxon>Ixodidae</taxon>
        <taxon>Rhipicephalinae</taxon>
        <taxon>Rhipicephalus</taxon>
        <taxon>Rhipicephalus</taxon>
    </lineage>
</organism>
<dbReference type="AlphaFoldDB" id="A0A9D4T486"/>
<proteinExistence type="predicted"/>
<dbReference type="GO" id="GO:0005634">
    <property type="term" value="C:nucleus"/>
    <property type="evidence" value="ECO:0007669"/>
    <property type="project" value="UniProtKB-SubCell"/>
</dbReference>
<feature type="domain" description="C2H2-type" evidence="8">
    <location>
        <begin position="47"/>
        <end position="74"/>
    </location>
</feature>
<dbReference type="GO" id="GO:0006355">
    <property type="term" value="P:regulation of DNA-templated transcription"/>
    <property type="evidence" value="ECO:0007669"/>
    <property type="project" value="UniProtKB-ARBA"/>
</dbReference>
<dbReference type="Pfam" id="PF00096">
    <property type="entry name" value="zf-C2H2"/>
    <property type="match status" value="1"/>
</dbReference>
<keyword evidence="2" id="KW-0479">Metal-binding</keyword>
<feature type="domain" description="C2H2-type" evidence="8">
    <location>
        <begin position="164"/>
        <end position="191"/>
    </location>
</feature>
<dbReference type="GO" id="GO:0008270">
    <property type="term" value="F:zinc ion binding"/>
    <property type="evidence" value="ECO:0007669"/>
    <property type="project" value="UniProtKB-KW"/>
</dbReference>
<comment type="caution">
    <text evidence="9">The sequence shown here is derived from an EMBL/GenBank/DDBJ whole genome shotgun (WGS) entry which is preliminary data.</text>
</comment>
<reference evidence="9" key="1">
    <citation type="journal article" date="2020" name="Cell">
        <title>Large-Scale Comparative Analyses of Tick Genomes Elucidate Their Genetic Diversity and Vector Capacities.</title>
        <authorList>
            <consortium name="Tick Genome and Microbiome Consortium (TIGMIC)"/>
            <person name="Jia N."/>
            <person name="Wang J."/>
            <person name="Shi W."/>
            <person name="Du L."/>
            <person name="Sun Y."/>
            <person name="Zhan W."/>
            <person name="Jiang J.F."/>
            <person name="Wang Q."/>
            <person name="Zhang B."/>
            <person name="Ji P."/>
            <person name="Bell-Sakyi L."/>
            <person name="Cui X.M."/>
            <person name="Yuan T.T."/>
            <person name="Jiang B.G."/>
            <person name="Yang W.F."/>
            <person name="Lam T.T."/>
            <person name="Chang Q.C."/>
            <person name="Ding S.J."/>
            <person name="Wang X.J."/>
            <person name="Zhu J.G."/>
            <person name="Ruan X.D."/>
            <person name="Zhao L."/>
            <person name="Wei J.T."/>
            <person name="Ye R.Z."/>
            <person name="Que T.C."/>
            <person name="Du C.H."/>
            <person name="Zhou Y.H."/>
            <person name="Cheng J.X."/>
            <person name="Dai P.F."/>
            <person name="Guo W.B."/>
            <person name="Han X.H."/>
            <person name="Huang E.J."/>
            <person name="Li L.F."/>
            <person name="Wei W."/>
            <person name="Gao Y.C."/>
            <person name="Liu J.Z."/>
            <person name="Shao H.Z."/>
            <person name="Wang X."/>
            <person name="Wang C.C."/>
            <person name="Yang T.C."/>
            <person name="Huo Q.B."/>
            <person name="Li W."/>
            <person name="Chen H.Y."/>
            <person name="Chen S.E."/>
            <person name="Zhou L.G."/>
            <person name="Ni X.B."/>
            <person name="Tian J.H."/>
            <person name="Sheng Y."/>
            <person name="Liu T."/>
            <person name="Pan Y.S."/>
            <person name="Xia L.Y."/>
            <person name="Li J."/>
            <person name="Zhao F."/>
            <person name="Cao W.C."/>
        </authorList>
    </citation>
    <scope>NUCLEOTIDE SEQUENCE</scope>
    <source>
        <strain evidence="9">Rsan-2018</strain>
    </source>
</reference>
<evidence type="ECO:0000313" key="9">
    <source>
        <dbReference type="EMBL" id="KAH7969509.1"/>
    </source>
</evidence>
<evidence type="ECO:0000256" key="4">
    <source>
        <dbReference type="ARBA" id="ARBA00022771"/>
    </source>
</evidence>
<dbReference type="SUPFAM" id="SSF57667">
    <property type="entry name" value="beta-beta-alpha zinc fingers"/>
    <property type="match status" value="3"/>
</dbReference>
<dbReference type="InterPro" id="IPR013087">
    <property type="entry name" value="Znf_C2H2_type"/>
</dbReference>
<evidence type="ECO:0000259" key="8">
    <source>
        <dbReference type="PROSITE" id="PS50157"/>
    </source>
</evidence>
<sequence>MEQQQRADDPCTGEEEHPCICCELVFPTAERLAVHAKVHRGGPRRPFKCTECCRRFLRTEKLRAHQLVHRVGKPHKCELCPKAFTCKASTPALNSRTTGFGTRGSGPSSVVSANRRFAGRAEQLNHERTHDGDRPYHCPVCKRSFGRNSILERHMMRHTGERPYKCHLCPNTFTRLYLLLEHCKDHPQPQSNMGYFFSESLSNGEIQIPGFNNMSLDRLAALADRISNTSYSAKLPVK</sequence>
<dbReference type="FunFam" id="3.30.160.60:FF:002343">
    <property type="entry name" value="Zinc finger protein 33A"/>
    <property type="match status" value="1"/>
</dbReference>
<dbReference type="PROSITE" id="PS50157">
    <property type="entry name" value="ZINC_FINGER_C2H2_2"/>
    <property type="match status" value="3"/>
</dbReference>
<dbReference type="VEuPathDB" id="VectorBase:RSAN_053316"/>
<dbReference type="SMART" id="SM00355">
    <property type="entry name" value="ZnF_C2H2"/>
    <property type="match status" value="4"/>
</dbReference>
<evidence type="ECO:0000256" key="1">
    <source>
        <dbReference type="ARBA" id="ARBA00004123"/>
    </source>
</evidence>
<dbReference type="Proteomes" id="UP000821837">
    <property type="component" value="Unassembled WGS sequence"/>
</dbReference>
<keyword evidence="5" id="KW-0862">Zinc</keyword>
<accession>A0A9D4T486</accession>
<keyword evidence="4 7" id="KW-0863">Zinc-finger</keyword>
<evidence type="ECO:0000256" key="7">
    <source>
        <dbReference type="PROSITE-ProRule" id="PRU00042"/>
    </source>
</evidence>
<dbReference type="EMBL" id="JABSTV010001248">
    <property type="protein sequence ID" value="KAH7969509.1"/>
    <property type="molecule type" value="Genomic_DNA"/>
</dbReference>
<dbReference type="Gene3D" id="3.30.160.60">
    <property type="entry name" value="Classic Zinc Finger"/>
    <property type="match status" value="4"/>
</dbReference>
<dbReference type="PANTHER" id="PTHR16515:SF66">
    <property type="entry name" value="C2H2-TYPE DOMAIN-CONTAINING PROTEIN"/>
    <property type="match status" value="1"/>
</dbReference>